<protein>
    <submittedName>
        <fullName evidence="2">ATP-dependent DNA helicase</fullName>
    </submittedName>
</protein>
<dbReference type="Proteomes" id="UP000887580">
    <property type="component" value="Unplaced"/>
</dbReference>
<evidence type="ECO:0000313" key="1">
    <source>
        <dbReference type="Proteomes" id="UP000887580"/>
    </source>
</evidence>
<proteinExistence type="predicted"/>
<reference evidence="2" key="1">
    <citation type="submission" date="2022-11" db="UniProtKB">
        <authorList>
            <consortium name="WormBaseParasite"/>
        </authorList>
    </citation>
    <scope>IDENTIFICATION</scope>
</reference>
<accession>A0AC35GG10</accession>
<name>A0AC35GG10_9BILA</name>
<sequence length="417" mass="46404">SSQSAIAQMIREAHCIIWDEAPMQHKSVLERVNYIIRELAGIDNHHSLFGNKTMVLGGDFKQLLPVMKKQQPRAAYEASILCCDLFRDNFKLYTLTFNQRAAADPTYASWLNDVANGLWTTTFGPNMLQLPAEIVEYDRNAVIDFVYPPTIFNVDLTDKAAMKAYIEEVKEVALVSPINASVDDLNSIINSRLLGAANTYVAINTMPTDAYIGDFEFGDDYNSDELDLFEDPSIPPHSLSLKIGSVVMLTRNVSVRLGQCNGTRMVVVELFESSVKCIIMTGDHAGEAVPVFPMANMYNNTEATEDFPAFSRFQLPVRPAFAMTINKSQGQTLKRVGIILESQCFAHGQLYVALSRVRSRGDIKVYVPPQHVGQCNGIQIPHATNIVFPEVLKTIQVLTVDVPTLPPPPQQQQQPYS</sequence>
<organism evidence="1 2">
    <name type="scientific">Panagrolaimus sp. PS1159</name>
    <dbReference type="NCBI Taxonomy" id="55785"/>
    <lineage>
        <taxon>Eukaryota</taxon>
        <taxon>Metazoa</taxon>
        <taxon>Ecdysozoa</taxon>
        <taxon>Nematoda</taxon>
        <taxon>Chromadorea</taxon>
        <taxon>Rhabditida</taxon>
        <taxon>Tylenchina</taxon>
        <taxon>Panagrolaimomorpha</taxon>
        <taxon>Panagrolaimoidea</taxon>
        <taxon>Panagrolaimidae</taxon>
        <taxon>Panagrolaimus</taxon>
    </lineage>
</organism>
<evidence type="ECO:0000313" key="2">
    <source>
        <dbReference type="WBParaSite" id="PS1159_v2.g4889.t1"/>
    </source>
</evidence>
<dbReference type="WBParaSite" id="PS1159_v2.g4889.t1">
    <property type="protein sequence ID" value="PS1159_v2.g4889.t1"/>
    <property type="gene ID" value="PS1159_v2.g4889"/>
</dbReference>